<accession>A0ABW8X137</accession>
<organism evidence="3 4">
    <name type="scientific">Scytonema tolypothrichoides VB-61278_2</name>
    <dbReference type="NCBI Taxonomy" id="3232314"/>
    <lineage>
        <taxon>Bacteria</taxon>
        <taxon>Bacillati</taxon>
        <taxon>Cyanobacteriota</taxon>
        <taxon>Cyanophyceae</taxon>
        <taxon>Nostocales</taxon>
        <taxon>Scytonemataceae</taxon>
        <taxon>Scytonema</taxon>
    </lineage>
</organism>
<dbReference type="InterPro" id="IPR013762">
    <property type="entry name" value="Integrase-like_cat_sf"/>
</dbReference>
<evidence type="ECO:0000313" key="3">
    <source>
        <dbReference type="EMBL" id="MFL9467074.1"/>
    </source>
</evidence>
<dbReference type="RefSeq" id="WP_063779462.1">
    <property type="nucleotide sequence ID" value="NZ_JBFQGM010000035.1"/>
</dbReference>
<keyword evidence="1" id="KW-0233">DNA recombination</keyword>
<dbReference type="PROSITE" id="PS51898">
    <property type="entry name" value="TYR_RECOMBINASE"/>
    <property type="match status" value="1"/>
</dbReference>
<dbReference type="SUPFAM" id="SSF56349">
    <property type="entry name" value="DNA breaking-rejoining enzymes"/>
    <property type="match status" value="1"/>
</dbReference>
<comment type="caution">
    <text evidence="3">The sequence shown here is derived from an EMBL/GenBank/DDBJ whole genome shotgun (WGS) entry which is preliminary data.</text>
</comment>
<evidence type="ECO:0000259" key="2">
    <source>
        <dbReference type="PROSITE" id="PS51898"/>
    </source>
</evidence>
<evidence type="ECO:0000313" key="4">
    <source>
        <dbReference type="Proteomes" id="UP001628874"/>
    </source>
</evidence>
<dbReference type="CDD" id="cd00397">
    <property type="entry name" value="DNA_BRE_C"/>
    <property type="match status" value="1"/>
</dbReference>
<dbReference type="Proteomes" id="UP001628874">
    <property type="component" value="Unassembled WGS sequence"/>
</dbReference>
<name>A0ABW8X137_9CYAN</name>
<dbReference type="Pfam" id="PF00589">
    <property type="entry name" value="Phage_integrase"/>
    <property type="match status" value="1"/>
</dbReference>
<protein>
    <submittedName>
        <fullName evidence="3">Site-specific integrase</fullName>
    </submittedName>
</protein>
<feature type="domain" description="Tyr recombinase" evidence="2">
    <location>
        <begin position="1"/>
        <end position="88"/>
    </location>
</feature>
<keyword evidence="4" id="KW-1185">Reference proteome</keyword>
<dbReference type="InterPro" id="IPR011010">
    <property type="entry name" value="DNA_brk_join_enz"/>
</dbReference>
<proteinExistence type="predicted"/>
<gene>
    <name evidence="3" type="ORF">AB0759_41545</name>
</gene>
<dbReference type="EMBL" id="JBFQGM010000035">
    <property type="protein sequence ID" value="MFL9467074.1"/>
    <property type="molecule type" value="Genomic_DNA"/>
</dbReference>
<dbReference type="InterPro" id="IPR002104">
    <property type="entry name" value="Integrase_catalytic"/>
</dbReference>
<dbReference type="Gene3D" id="1.10.443.10">
    <property type="entry name" value="Intergrase catalytic core"/>
    <property type="match status" value="1"/>
</dbReference>
<reference evidence="3 4" key="1">
    <citation type="submission" date="2024-07" db="EMBL/GenBank/DDBJ databases">
        <authorList>
            <person name="Tripathy S."/>
        </authorList>
    </citation>
    <scope>NUCLEOTIDE SEQUENCE [LARGE SCALE GENOMIC DNA]</scope>
    <source>
        <strain evidence="3 4">VB-61278_2</strain>
    </source>
</reference>
<sequence>MRKTLPKKESWINIPISDRYVRTLLKEIGDKKGIKFSPHFLRHSHATNAKVNGASDTDLMRQLGHTPATMTNRYIKMAASKGTGYVLRK</sequence>
<evidence type="ECO:0000256" key="1">
    <source>
        <dbReference type="ARBA" id="ARBA00023172"/>
    </source>
</evidence>